<name>A0A8C4SDD7_ERPCA</name>
<reference evidence="3" key="2">
    <citation type="submission" date="2025-08" db="UniProtKB">
        <authorList>
            <consortium name="Ensembl"/>
        </authorList>
    </citation>
    <scope>IDENTIFICATION</scope>
</reference>
<evidence type="ECO:0000256" key="1">
    <source>
        <dbReference type="SAM" id="MobiDB-lite"/>
    </source>
</evidence>
<evidence type="ECO:0000259" key="2">
    <source>
        <dbReference type="Pfam" id="PF07679"/>
    </source>
</evidence>
<feature type="region of interest" description="Disordered" evidence="1">
    <location>
        <begin position="232"/>
        <end position="269"/>
    </location>
</feature>
<dbReference type="SUPFAM" id="SSF48726">
    <property type="entry name" value="Immunoglobulin"/>
    <property type="match status" value="1"/>
</dbReference>
<reference evidence="3" key="3">
    <citation type="submission" date="2025-09" db="UniProtKB">
        <authorList>
            <consortium name="Ensembl"/>
        </authorList>
    </citation>
    <scope>IDENTIFICATION</scope>
</reference>
<keyword evidence="4" id="KW-1185">Reference proteome</keyword>
<sequence length="392" mass="43134">MQDISCDQMVPLSQMLKEAYSAERRAMEGCNDPLLPEASSPDQCYGSCADTNEDGEDFFPGLTAFLSQDEINKSLDLAMEAFGEDSLADSKVDENYALFTNSPFANFSESSSSPETKQICYEDLKTAQESSPITVANPEKIKKCQQLVTENTHIAAPKSKQMQNKDVLVNKKDPEKHPGPKAPSFIEELSSIFRSASKQEQNLSDDSSSPDSGYLSPKNQENISVKQFTAAWKNGSPHSSESNPTAAWRSGTAHSSDRPSGTPTPPHFTQKLKSQEVAEGNPVRLECRVSGNPEPLVCVTLNVMINCCFLQLPSLSHLSSSVCKKISRLIPHSCPVSSYRGRCGWSGNPSRLAGRSQYNGWAVEYCCLEQNTPLHAVWHHFRLGSRRAAEKM</sequence>
<dbReference type="Gene3D" id="2.60.40.10">
    <property type="entry name" value="Immunoglobulins"/>
    <property type="match status" value="1"/>
</dbReference>
<reference evidence="3" key="1">
    <citation type="submission" date="2021-06" db="EMBL/GenBank/DDBJ databases">
        <authorList>
            <consortium name="Wellcome Sanger Institute Data Sharing"/>
        </authorList>
    </citation>
    <scope>NUCLEOTIDE SEQUENCE [LARGE SCALE GENOMIC DNA]</scope>
</reference>
<dbReference type="Pfam" id="PF07679">
    <property type="entry name" value="I-set"/>
    <property type="match status" value="1"/>
</dbReference>
<accession>A0A8C4SDD7</accession>
<evidence type="ECO:0000313" key="4">
    <source>
        <dbReference type="Proteomes" id="UP000694620"/>
    </source>
</evidence>
<feature type="compositionally biased region" description="Polar residues" evidence="1">
    <location>
        <begin position="252"/>
        <end position="261"/>
    </location>
</feature>
<dbReference type="InterPro" id="IPR036179">
    <property type="entry name" value="Ig-like_dom_sf"/>
</dbReference>
<protein>
    <recommendedName>
        <fullName evidence="2">Immunoglobulin I-set domain-containing protein</fullName>
    </recommendedName>
</protein>
<proteinExistence type="predicted"/>
<evidence type="ECO:0000313" key="3">
    <source>
        <dbReference type="Ensembl" id="ENSECRP00000015916.1"/>
    </source>
</evidence>
<dbReference type="GeneTree" id="ENSGT00940000153441"/>
<dbReference type="AlphaFoldDB" id="A0A8C4SDD7"/>
<dbReference type="Ensembl" id="ENSECRT00000016202.1">
    <property type="protein sequence ID" value="ENSECRP00000015916.1"/>
    <property type="gene ID" value="ENSECRG00000010621.1"/>
</dbReference>
<dbReference type="InterPro" id="IPR013098">
    <property type="entry name" value="Ig_I-set"/>
</dbReference>
<dbReference type="InterPro" id="IPR013783">
    <property type="entry name" value="Ig-like_fold"/>
</dbReference>
<feature type="domain" description="Immunoglobulin I-set" evidence="2">
    <location>
        <begin position="266"/>
        <end position="297"/>
    </location>
</feature>
<organism evidence="3 4">
    <name type="scientific">Erpetoichthys calabaricus</name>
    <name type="common">Rope fish</name>
    <name type="synonym">Calamoichthys calabaricus</name>
    <dbReference type="NCBI Taxonomy" id="27687"/>
    <lineage>
        <taxon>Eukaryota</taxon>
        <taxon>Metazoa</taxon>
        <taxon>Chordata</taxon>
        <taxon>Craniata</taxon>
        <taxon>Vertebrata</taxon>
        <taxon>Euteleostomi</taxon>
        <taxon>Actinopterygii</taxon>
        <taxon>Polypteriformes</taxon>
        <taxon>Polypteridae</taxon>
        <taxon>Erpetoichthys</taxon>
    </lineage>
</organism>
<dbReference type="Proteomes" id="UP000694620">
    <property type="component" value="Chromosome 5"/>
</dbReference>
<feature type="compositionally biased region" description="Polar residues" evidence="1">
    <location>
        <begin position="236"/>
        <end position="245"/>
    </location>
</feature>
<feature type="region of interest" description="Disordered" evidence="1">
    <location>
        <begin position="196"/>
        <end position="218"/>
    </location>
</feature>